<organism evidence="1 2">
    <name type="scientific">Choristoneura fumiferana</name>
    <name type="common">Spruce budworm moth</name>
    <name type="synonym">Archips fumiferana</name>
    <dbReference type="NCBI Taxonomy" id="7141"/>
    <lineage>
        <taxon>Eukaryota</taxon>
        <taxon>Metazoa</taxon>
        <taxon>Ecdysozoa</taxon>
        <taxon>Arthropoda</taxon>
        <taxon>Hexapoda</taxon>
        <taxon>Insecta</taxon>
        <taxon>Pterygota</taxon>
        <taxon>Neoptera</taxon>
        <taxon>Endopterygota</taxon>
        <taxon>Lepidoptera</taxon>
        <taxon>Glossata</taxon>
        <taxon>Ditrysia</taxon>
        <taxon>Tortricoidea</taxon>
        <taxon>Tortricidae</taxon>
        <taxon>Tortricinae</taxon>
        <taxon>Choristoneura</taxon>
    </lineage>
</organism>
<name>A0ACC0KIS7_CHOFU</name>
<dbReference type="EMBL" id="CM046106">
    <property type="protein sequence ID" value="KAI8436379.1"/>
    <property type="molecule type" value="Genomic_DNA"/>
</dbReference>
<protein>
    <submittedName>
        <fullName evidence="1">Uncharacterized protein</fullName>
    </submittedName>
</protein>
<gene>
    <name evidence="1" type="ORF">MSG28_004402</name>
</gene>
<accession>A0ACC0KIS7</accession>
<keyword evidence="2" id="KW-1185">Reference proteome</keyword>
<proteinExistence type="predicted"/>
<sequence>MSLPAVSQAASRRVLSHNKRRKQIWRLASCEFAFAAREWVKAALPAAGPLPPTADSSLVAGSASGYHLFALTPDEGVEEIYASNSGQDTCLVDRLFSSSLVAIVTVAAPRESPLPPRCWSLVAGGVPAAVARCRGCTGTGYFRSRVNLAVALSGCTTPPRARRPRDNDRHQFYYKFAATLASLAVRLIAGEIIDARTARHSERPRTSLKSGRLRKLIVCHYKKGTEICNYSYSNTILAVKLNRSRLVVCLEESLHIHNIRDMKILHTIRDTPPNPRGLCALAPAADRCLLAYPGSSAVGEVQIFDAVHLTAACVLSAHESGLAALAWSACGRRLATASERGTVIRVFAVPERARLFELRRGVKRCVTISCLAFSACGALLAAASNTETVHVFRLQDTAPAHAPAAQDKPAAGAVTAAGAGAGAGEAEGGGWLGWLSSAVAAGAGLLPAHVADVLAQGRAFAVARLPQPAMQPQVAFTNVGRAPRLLVATHDGLLLVFALDAAEGGGGDCALLRTHRLLEPRAPPAPHPHPHPHMPDEAGFAAGPYGPAAPPAPHILPHSPARVLAPCVPCVPPPTPTPDASPDSVQSVSSGACKVRVSACASVCVCGVSNELVGAAAAGNSYAGALRGRDPARMTGTRTAPTAPPAASPPPALSPNGT</sequence>
<comment type="caution">
    <text evidence="1">The sequence shown here is derived from an EMBL/GenBank/DDBJ whole genome shotgun (WGS) entry which is preliminary data.</text>
</comment>
<evidence type="ECO:0000313" key="1">
    <source>
        <dbReference type="EMBL" id="KAI8436379.1"/>
    </source>
</evidence>
<dbReference type="Proteomes" id="UP001064048">
    <property type="component" value="Chromosome 6"/>
</dbReference>
<reference evidence="1 2" key="1">
    <citation type="journal article" date="2022" name="Genome Biol. Evol.">
        <title>The Spruce Budworm Genome: Reconstructing the Evolutionary History of Antifreeze Proteins.</title>
        <authorList>
            <person name="Beliveau C."/>
            <person name="Gagne P."/>
            <person name="Picq S."/>
            <person name="Vernygora O."/>
            <person name="Keeling C.I."/>
            <person name="Pinkney K."/>
            <person name="Doucet D."/>
            <person name="Wen F."/>
            <person name="Johnston J.S."/>
            <person name="Maaroufi H."/>
            <person name="Boyle B."/>
            <person name="Laroche J."/>
            <person name="Dewar K."/>
            <person name="Juretic N."/>
            <person name="Blackburn G."/>
            <person name="Nisole A."/>
            <person name="Brunet B."/>
            <person name="Brandao M."/>
            <person name="Lumley L."/>
            <person name="Duan J."/>
            <person name="Quan G."/>
            <person name="Lucarotti C.J."/>
            <person name="Roe A.D."/>
            <person name="Sperling F.A.H."/>
            <person name="Levesque R.C."/>
            <person name="Cusson M."/>
        </authorList>
    </citation>
    <scope>NUCLEOTIDE SEQUENCE [LARGE SCALE GENOMIC DNA]</scope>
    <source>
        <strain evidence="1">Glfc:IPQL:Cfum</strain>
    </source>
</reference>
<evidence type="ECO:0000313" key="2">
    <source>
        <dbReference type="Proteomes" id="UP001064048"/>
    </source>
</evidence>